<organism evidence="15 16">
    <name type="scientific">Selenobaculum gibii</name>
    <dbReference type="NCBI Taxonomy" id="3054208"/>
    <lineage>
        <taxon>Bacteria</taxon>
        <taxon>Bacillati</taxon>
        <taxon>Bacillota</taxon>
        <taxon>Negativicutes</taxon>
        <taxon>Selenomonadales</taxon>
        <taxon>Selenomonadaceae</taxon>
        <taxon>Selenobaculum</taxon>
    </lineage>
</organism>
<evidence type="ECO:0000256" key="6">
    <source>
        <dbReference type="ARBA" id="ARBA00022960"/>
    </source>
</evidence>
<feature type="domain" description="Enolpyruvate transferase" evidence="14">
    <location>
        <begin position="9"/>
        <end position="403"/>
    </location>
</feature>
<reference evidence="15" key="1">
    <citation type="submission" date="2023-03" db="EMBL/GenBank/DDBJ databases">
        <title>Selenobaculum gbiensis gen. nov. sp. nov., a new bacterium isolated from the gut microbiota of IBD patient.</title>
        <authorList>
            <person name="Yeo S."/>
            <person name="Park H."/>
            <person name="Huh C.S."/>
        </authorList>
    </citation>
    <scope>NUCLEOTIDE SEQUENCE</scope>
    <source>
        <strain evidence="15">ICN-92133</strain>
    </source>
</reference>
<dbReference type="SUPFAM" id="SSF55205">
    <property type="entry name" value="EPT/RTPC-like"/>
    <property type="match status" value="1"/>
</dbReference>
<protein>
    <recommendedName>
        <fullName evidence="12">UDP-N-acetylglucosamine 1-carboxyvinyltransferase</fullName>
        <ecNumber evidence="12">2.5.1.7</ecNumber>
    </recommendedName>
    <alternativeName>
        <fullName evidence="12">Enoylpyruvate transferase</fullName>
    </alternativeName>
    <alternativeName>
        <fullName evidence="12">UDP-N-acetylglucosamine enolpyruvyl transferase</fullName>
        <shortName evidence="12">EPT</shortName>
    </alternativeName>
</protein>
<dbReference type="InterPro" id="IPR001986">
    <property type="entry name" value="Enolpyruvate_Tfrase_dom"/>
</dbReference>
<keyword evidence="6 12" id="KW-0133">Cell shape</keyword>
<comment type="function">
    <text evidence="12">Cell wall formation. Adds enolpyruvyl to UDP-N-acetylglucosamine.</text>
</comment>
<gene>
    <name evidence="12 15" type="primary">murA</name>
    <name evidence="15" type="ORF">P3F81_05075</name>
</gene>
<dbReference type="CDD" id="cd01555">
    <property type="entry name" value="UdpNAET"/>
    <property type="match status" value="1"/>
</dbReference>
<keyword evidence="8 12" id="KW-0131">Cell cycle</keyword>
<feature type="repeat" description="ANK" evidence="13">
    <location>
        <begin position="178"/>
        <end position="211"/>
    </location>
</feature>
<dbReference type="GO" id="GO:0051301">
    <property type="term" value="P:cell division"/>
    <property type="evidence" value="ECO:0007669"/>
    <property type="project" value="UniProtKB-KW"/>
</dbReference>
<comment type="subcellular location">
    <subcellularLocation>
        <location evidence="1 12">Cytoplasm</location>
    </subcellularLocation>
</comment>
<dbReference type="NCBIfam" id="NF006873">
    <property type="entry name" value="PRK09369.1"/>
    <property type="match status" value="1"/>
</dbReference>
<evidence type="ECO:0000256" key="13">
    <source>
        <dbReference type="PROSITE-ProRule" id="PRU00023"/>
    </source>
</evidence>
<feature type="binding site" evidence="12">
    <location>
        <position position="93"/>
    </location>
    <ligand>
        <name>UDP-N-acetyl-alpha-D-glucosamine</name>
        <dbReference type="ChEBI" id="CHEBI:57705"/>
    </ligand>
</feature>
<dbReference type="GO" id="GO:0071555">
    <property type="term" value="P:cell wall organization"/>
    <property type="evidence" value="ECO:0007669"/>
    <property type="project" value="UniProtKB-KW"/>
</dbReference>
<sequence>MEKFIVNEGKVQLNGHIRIGGAKNAALPIMAASILCAGTSVIHDVPNLSDIMLMKRILEYLGAEIIYQNNTLFIDAKGINKTDIPENLMREMRASIFLMGALMGRFRTASIFYPGGCAIGHRPIDLHIKALERLGAFVDENHGVITLSASHLVGEKIVFDFPSVGATENAILAAVLAEGRTIIHNAAREPEIVDLTNFLIKMGAEIHGAGNDTIYIDGVKRLNPVEYTIMPDRIQAGTFLLAGAITNGNVVIENITVEHLFALIDKLAELGARISLGNDFIRIKAEKICGIDIKTLPFPGFPTDLQAPMMALLCKAEGTSVITETIFENRFRHVDQLARMGAKILVEGRSAVVRGVNTLKGATVEAMDLRAGGALVLAALGAEGTSTIENIKHIDRGYENFEINLQSLGALIIRAKD</sequence>
<keyword evidence="13" id="KW-0040">ANK repeat</keyword>
<evidence type="ECO:0000259" key="14">
    <source>
        <dbReference type="Pfam" id="PF00275"/>
    </source>
</evidence>
<dbReference type="HAMAP" id="MF_00111">
    <property type="entry name" value="MurA"/>
    <property type="match status" value="1"/>
</dbReference>
<dbReference type="InterPro" id="IPR002110">
    <property type="entry name" value="Ankyrin_rpt"/>
</dbReference>
<comment type="pathway">
    <text evidence="2 12">Cell wall biogenesis; peptidoglycan biosynthesis.</text>
</comment>
<dbReference type="PANTHER" id="PTHR43783">
    <property type="entry name" value="UDP-N-ACETYLGLUCOSAMINE 1-CARBOXYVINYLTRANSFERASE"/>
    <property type="match status" value="1"/>
</dbReference>
<dbReference type="RefSeq" id="WP_147670760.1">
    <property type="nucleotide sequence ID" value="NZ_CP120678.1"/>
</dbReference>
<evidence type="ECO:0000313" key="15">
    <source>
        <dbReference type="EMBL" id="WIW71675.1"/>
    </source>
</evidence>
<dbReference type="PROSITE" id="PS50088">
    <property type="entry name" value="ANK_REPEAT"/>
    <property type="match status" value="1"/>
</dbReference>
<keyword evidence="5 12" id="KW-0808">Transferase</keyword>
<feature type="binding site" evidence="12">
    <location>
        <begin position="122"/>
        <end position="126"/>
    </location>
    <ligand>
        <name>UDP-N-acetyl-alpha-D-glucosamine</name>
        <dbReference type="ChEBI" id="CHEBI:57705"/>
    </ligand>
</feature>
<keyword evidence="7 12" id="KW-0573">Peptidoglycan synthesis</keyword>
<feature type="modified residue" description="2-(S-cysteinyl)pyruvic acid O-phosphothioketal" evidence="12">
    <location>
        <position position="117"/>
    </location>
</feature>
<dbReference type="Proteomes" id="UP001243623">
    <property type="component" value="Chromosome"/>
</dbReference>
<keyword evidence="4 12" id="KW-0132">Cell division</keyword>
<accession>A0A9Y2EUE3</accession>
<evidence type="ECO:0000256" key="10">
    <source>
        <dbReference type="ARBA" id="ARBA00038367"/>
    </source>
</evidence>
<evidence type="ECO:0000256" key="9">
    <source>
        <dbReference type="ARBA" id="ARBA00023316"/>
    </source>
</evidence>
<dbReference type="InterPro" id="IPR005750">
    <property type="entry name" value="UDP_GlcNAc_COvinyl_MurA"/>
</dbReference>
<keyword evidence="9 12" id="KW-0961">Cell wall biogenesis/degradation</keyword>
<dbReference type="EC" id="2.5.1.7" evidence="12"/>
<keyword evidence="12" id="KW-0670">Pyruvate</keyword>
<dbReference type="GO" id="GO:0008360">
    <property type="term" value="P:regulation of cell shape"/>
    <property type="evidence" value="ECO:0007669"/>
    <property type="project" value="UniProtKB-KW"/>
</dbReference>
<comment type="similarity">
    <text evidence="10 12">Belongs to the EPSP synthase family. MurA subfamily.</text>
</comment>
<evidence type="ECO:0000256" key="2">
    <source>
        <dbReference type="ARBA" id="ARBA00004752"/>
    </source>
</evidence>
<evidence type="ECO:0000256" key="11">
    <source>
        <dbReference type="ARBA" id="ARBA00047527"/>
    </source>
</evidence>
<dbReference type="GO" id="GO:0019277">
    <property type="term" value="P:UDP-N-acetylgalactosamine biosynthetic process"/>
    <property type="evidence" value="ECO:0007669"/>
    <property type="project" value="InterPro"/>
</dbReference>
<proteinExistence type="inferred from homology"/>
<evidence type="ECO:0000256" key="5">
    <source>
        <dbReference type="ARBA" id="ARBA00022679"/>
    </source>
</evidence>
<evidence type="ECO:0000313" key="16">
    <source>
        <dbReference type="Proteomes" id="UP001243623"/>
    </source>
</evidence>
<comment type="catalytic activity">
    <reaction evidence="11 12">
        <text>phosphoenolpyruvate + UDP-N-acetyl-alpha-D-glucosamine = UDP-N-acetyl-3-O-(1-carboxyvinyl)-alpha-D-glucosamine + phosphate</text>
        <dbReference type="Rhea" id="RHEA:18681"/>
        <dbReference type="ChEBI" id="CHEBI:43474"/>
        <dbReference type="ChEBI" id="CHEBI:57705"/>
        <dbReference type="ChEBI" id="CHEBI:58702"/>
        <dbReference type="ChEBI" id="CHEBI:68483"/>
        <dbReference type="EC" id="2.5.1.7"/>
    </reaction>
</comment>
<feature type="binding site" evidence="12">
    <location>
        <position position="326"/>
    </location>
    <ligand>
        <name>UDP-N-acetyl-alpha-D-glucosamine</name>
        <dbReference type="ChEBI" id="CHEBI:57705"/>
    </ligand>
</feature>
<feature type="active site" description="Proton donor" evidence="12">
    <location>
        <position position="117"/>
    </location>
</feature>
<dbReference type="InterPro" id="IPR050068">
    <property type="entry name" value="MurA_subfamily"/>
</dbReference>
<dbReference type="Gene3D" id="3.65.10.10">
    <property type="entry name" value="Enolpyruvate transferase domain"/>
    <property type="match status" value="2"/>
</dbReference>
<dbReference type="Pfam" id="PF00275">
    <property type="entry name" value="EPSP_synthase"/>
    <property type="match status" value="1"/>
</dbReference>
<dbReference type="NCBIfam" id="TIGR01072">
    <property type="entry name" value="murA"/>
    <property type="match status" value="1"/>
</dbReference>
<evidence type="ECO:0000256" key="4">
    <source>
        <dbReference type="ARBA" id="ARBA00022618"/>
    </source>
</evidence>
<comment type="caution">
    <text evidence="12">Lacks conserved residue(s) required for the propagation of feature annotation.</text>
</comment>
<dbReference type="GO" id="GO:0009252">
    <property type="term" value="P:peptidoglycan biosynthetic process"/>
    <property type="evidence" value="ECO:0007669"/>
    <property type="project" value="UniProtKB-UniRule"/>
</dbReference>
<keyword evidence="3 12" id="KW-0963">Cytoplasm</keyword>
<dbReference type="PANTHER" id="PTHR43783:SF1">
    <property type="entry name" value="UDP-N-ACETYLGLUCOSAMINE 1-CARBOXYVINYLTRANSFERASE"/>
    <property type="match status" value="1"/>
</dbReference>
<dbReference type="FunFam" id="3.65.10.10:FF:000001">
    <property type="entry name" value="UDP-N-acetylglucosamine 1-carboxyvinyltransferase"/>
    <property type="match status" value="1"/>
</dbReference>
<feature type="binding site" evidence="12">
    <location>
        <begin position="23"/>
        <end position="24"/>
    </location>
    <ligand>
        <name>phosphoenolpyruvate</name>
        <dbReference type="ChEBI" id="CHEBI:58702"/>
    </ligand>
</feature>
<evidence type="ECO:0000256" key="7">
    <source>
        <dbReference type="ARBA" id="ARBA00022984"/>
    </source>
</evidence>
<keyword evidence="16" id="KW-1185">Reference proteome</keyword>
<dbReference type="AlphaFoldDB" id="A0A9Y2EUE3"/>
<evidence type="ECO:0000256" key="8">
    <source>
        <dbReference type="ARBA" id="ARBA00023306"/>
    </source>
</evidence>
<dbReference type="GO" id="GO:0005737">
    <property type="term" value="C:cytoplasm"/>
    <property type="evidence" value="ECO:0007669"/>
    <property type="project" value="UniProtKB-SubCell"/>
</dbReference>
<dbReference type="KEGG" id="sgbi:P3F81_05075"/>
<dbReference type="InterPro" id="IPR013792">
    <property type="entry name" value="RNA3'P_cycl/enolpyr_Trfase_a/b"/>
</dbReference>
<dbReference type="EMBL" id="CP120678">
    <property type="protein sequence ID" value="WIW71675.1"/>
    <property type="molecule type" value="Genomic_DNA"/>
</dbReference>
<evidence type="ECO:0000256" key="1">
    <source>
        <dbReference type="ARBA" id="ARBA00004496"/>
    </source>
</evidence>
<dbReference type="InterPro" id="IPR036968">
    <property type="entry name" value="Enolpyruvate_Tfrase_sf"/>
</dbReference>
<name>A0A9Y2EUE3_9FIRM</name>
<evidence type="ECO:0000256" key="12">
    <source>
        <dbReference type="HAMAP-Rule" id="MF_00111"/>
    </source>
</evidence>
<feature type="binding site" evidence="12">
    <location>
        <position position="304"/>
    </location>
    <ligand>
        <name>UDP-N-acetyl-alpha-D-glucosamine</name>
        <dbReference type="ChEBI" id="CHEBI:57705"/>
    </ligand>
</feature>
<dbReference type="GO" id="GO:0008760">
    <property type="term" value="F:UDP-N-acetylglucosamine 1-carboxyvinyltransferase activity"/>
    <property type="evidence" value="ECO:0007669"/>
    <property type="project" value="UniProtKB-UniRule"/>
</dbReference>
<evidence type="ECO:0000256" key="3">
    <source>
        <dbReference type="ARBA" id="ARBA00022490"/>
    </source>
</evidence>